<reference evidence="2 3" key="1">
    <citation type="submission" date="2020-04" db="EMBL/GenBank/DDBJ databases">
        <title>Usitatibacter rugosus gen. nov., sp. nov. and Usitatibacter palustris sp. nov., novel members of Usitatibacteraceae fam. nov. within the order Nitrosomonadales isolated from soil.</title>
        <authorList>
            <person name="Huber K.J."/>
            <person name="Neumann-Schaal M."/>
            <person name="Geppert A."/>
            <person name="Luckner M."/>
            <person name="Wanner G."/>
            <person name="Overmann J."/>
        </authorList>
    </citation>
    <scope>NUCLEOTIDE SEQUENCE [LARGE SCALE GENOMIC DNA]</scope>
    <source>
        <strain evidence="2 3">Swamp67</strain>
    </source>
</reference>
<evidence type="ECO:0000313" key="3">
    <source>
        <dbReference type="Proteomes" id="UP000503096"/>
    </source>
</evidence>
<evidence type="ECO:0008006" key="4">
    <source>
        <dbReference type="Google" id="ProtNLM"/>
    </source>
</evidence>
<dbReference type="InParanoid" id="A0A6M4H982"/>
<feature type="signal peptide" evidence="1">
    <location>
        <begin position="1"/>
        <end position="17"/>
    </location>
</feature>
<proteinExistence type="predicted"/>
<gene>
    <name evidence="2" type="ORF">DSM104440_03128</name>
</gene>
<accession>A0A6M4H982</accession>
<keyword evidence="3" id="KW-1185">Reference proteome</keyword>
<dbReference type="EMBL" id="CP053073">
    <property type="protein sequence ID" value="QJR16299.1"/>
    <property type="molecule type" value="Genomic_DNA"/>
</dbReference>
<name>A0A6M4H982_9PROT</name>
<protein>
    <recommendedName>
        <fullName evidence="4">Type IV pili methyl-accepting chemotaxis transducer N-term</fullName>
    </recommendedName>
</protein>
<dbReference type="AlphaFoldDB" id="A0A6M4H982"/>
<evidence type="ECO:0000256" key="1">
    <source>
        <dbReference type="SAM" id="SignalP"/>
    </source>
</evidence>
<dbReference type="Proteomes" id="UP000503096">
    <property type="component" value="Chromosome"/>
</dbReference>
<sequence length="262" mass="28701">MRTVVLALLLAFAPVLAAAQPAKARLEGATLSHLAVRQPMLAERIAKLYVQVGQDVLAARTHRSLPAAMKEFESGLEPLLAGSANAEIRETYLLLALLWKEFRVVASKPPSADNAKKLAEQNDELVWVAAKGARLVRAQSRAPGTELVLAAGELRLLSQRIAKLHLFRHWGLRSDRVELELAASDADFRKSLALLMQAPGNSIEVNAELSLAQNQYFFLGQAVERLNAGKDAKRELEHVVKTCDNILEVMDRVVQLYEAAGA</sequence>
<evidence type="ECO:0000313" key="2">
    <source>
        <dbReference type="EMBL" id="QJR16299.1"/>
    </source>
</evidence>
<organism evidence="2 3">
    <name type="scientific">Usitatibacter palustris</name>
    <dbReference type="NCBI Taxonomy" id="2732487"/>
    <lineage>
        <taxon>Bacteria</taxon>
        <taxon>Pseudomonadati</taxon>
        <taxon>Pseudomonadota</taxon>
        <taxon>Betaproteobacteria</taxon>
        <taxon>Nitrosomonadales</taxon>
        <taxon>Usitatibacteraceae</taxon>
        <taxon>Usitatibacter</taxon>
    </lineage>
</organism>
<dbReference type="KEGG" id="upl:DSM104440_03128"/>
<feature type="chain" id="PRO_5026847974" description="Type IV pili methyl-accepting chemotaxis transducer N-term" evidence="1">
    <location>
        <begin position="18"/>
        <end position="262"/>
    </location>
</feature>
<keyword evidence="1" id="KW-0732">Signal</keyword>
<dbReference type="RefSeq" id="WP_171164289.1">
    <property type="nucleotide sequence ID" value="NZ_CP053073.1"/>
</dbReference>